<dbReference type="EMBL" id="JACGWZ010000008">
    <property type="protein sequence ID" value="MBA8827491.1"/>
    <property type="molecule type" value="Genomic_DNA"/>
</dbReference>
<gene>
    <name evidence="5" type="ORF">FHX42_004887</name>
</gene>
<dbReference type="Pfam" id="PF14011">
    <property type="entry name" value="ESX-1_EspG"/>
    <property type="match status" value="1"/>
</dbReference>
<dbReference type="AlphaFoldDB" id="A0A839E894"/>
<keyword evidence="6" id="KW-1185">Reference proteome</keyword>
<keyword evidence="3" id="KW-0963">Cytoplasm</keyword>
<keyword evidence="4" id="KW-0143">Chaperone</keyword>
<dbReference type="RefSeq" id="WP_182546663.1">
    <property type="nucleotide sequence ID" value="NZ_JACGWZ010000008.1"/>
</dbReference>
<reference evidence="5 6" key="1">
    <citation type="submission" date="2020-07" db="EMBL/GenBank/DDBJ databases">
        <title>Sequencing the genomes of 1000 actinobacteria strains.</title>
        <authorList>
            <person name="Klenk H.-P."/>
        </authorList>
    </citation>
    <scope>NUCLEOTIDE SEQUENCE [LARGE SCALE GENOMIC DNA]</scope>
    <source>
        <strain evidence="5 6">DSM 45975</strain>
    </source>
</reference>
<organism evidence="5 6">
    <name type="scientific">Halosaccharopolyspora lacisalsi</name>
    <dbReference type="NCBI Taxonomy" id="1000566"/>
    <lineage>
        <taxon>Bacteria</taxon>
        <taxon>Bacillati</taxon>
        <taxon>Actinomycetota</taxon>
        <taxon>Actinomycetes</taxon>
        <taxon>Pseudonocardiales</taxon>
        <taxon>Pseudonocardiaceae</taxon>
        <taxon>Halosaccharopolyspora</taxon>
    </lineage>
</organism>
<dbReference type="InterPro" id="IPR025734">
    <property type="entry name" value="EspG"/>
</dbReference>
<evidence type="ECO:0000256" key="3">
    <source>
        <dbReference type="ARBA" id="ARBA00022490"/>
    </source>
</evidence>
<comment type="similarity">
    <text evidence="2">Belongs to the EspG family.</text>
</comment>
<evidence type="ECO:0000256" key="2">
    <source>
        <dbReference type="ARBA" id="ARBA00006411"/>
    </source>
</evidence>
<name>A0A839E894_9PSEU</name>
<comment type="caution">
    <text evidence="5">The sequence shown here is derived from an EMBL/GenBank/DDBJ whole genome shotgun (WGS) entry which is preliminary data.</text>
</comment>
<evidence type="ECO:0008006" key="7">
    <source>
        <dbReference type="Google" id="ProtNLM"/>
    </source>
</evidence>
<evidence type="ECO:0000313" key="6">
    <source>
        <dbReference type="Proteomes" id="UP000569329"/>
    </source>
</evidence>
<evidence type="ECO:0000313" key="5">
    <source>
        <dbReference type="EMBL" id="MBA8827491.1"/>
    </source>
</evidence>
<evidence type="ECO:0000256" key="1">
    <source>
        <dbReference type="ARBA" id="ARBA00004496"/>
    </source>
</evidence>
<comment type="subcellular location">
    <subcellularLocation>
        <location evidence="1">Cytoplasm</location>
    </subcellularLocation>
</comment>
<protein>
    <recommendedName>
        <fullName evidence="7">ESX secretion-associated protein EspG</fullName>
    </recommendedName>
</protein>
<accession>A0A839E894</accession>
<proteinExistence type="inferred from homology"/>
<sequence>MARGQVTLSPHALTYLCEHYDLNLHPMVRVGRMPRGADEDQTRQALERGRRELIDRRLLDGQDLDPFVGDAIHLLARPPVAVGVAVRSEEGTSFNAVLVEHGRSTVQAYQADGEDAEQVTDLHLTRHEFGGPSGNAVNLLGRLPQSQGQSASVPSELIDRMAQRLRDHPSGGIQAALSAAGVKRADAQVLAKVFTAKRTSDAVLTVQSYDDKVRRTHRLPFNLQIFVTEEGGYFSQKKPDGNGREWTTVAPADGRKISTKLEEMASYLVGPR</sequence>
<evidence type="ECO:0000256" key="4">
    <source>
        <dbReference type="ARBA" id="ARBA00023186"/>
    </source>
</evidence>
<dbReference type="Proteomes" id="UP000569329">
    <property type="component" value="Unassembled WGS sequence"/>
</dbReference>